<feature type="transmembrane region" description="Helical" evidence="1">
    <location>
        <begin position="28"/>
        <end position="46"/>
    </location>
</feature>
<dbReference type="InterPro" id="IPR029787">
    <property type="entry name" value="Nucleotide_cyclase"/>
</dbReference>
<evidence type="ECO:0000256" key="1">
    <source>
        <dbReference type="SAM" id="Phobius"/>
    </source>
</evidence>
<feature type="domain" description="EAL" evidence="2">
    <location>
        <begin position="507"/>
        <end position="758"/>
    </location>
</feature>
<dbReference type="InterPro" id="IPR052155">
    <property type="entry name" value="Biofilm_reg_signaling"/>
</dbReference>
<dbReference type="NCBIfam" id="TIGR00254">
    <property type="entry name" value="GGDEF"/>
    <property type="match status" value="1"/>
</dbReference>
<keyword evidence="1" id="KW-0472">Membrane</keyword>
<dbReference type="Gene3D" id="3.30.450.20">
    <property type="entry name" value="PAS domain"/>
    <property type="match status" value="1"/>
</dbReference>
<gene>
    <name evidence="4" type="ORF">J2045_000142</name>
</gene>
<dbReference type="InterPro" id="IPR035919">
    <property type="entry name" value="EAL_sf"/>
</dbReference>
<dbReference type="Pfam" id="PF00990">
    <property type="entry name" value="GGDEF"/>
    <property type="match status" value="1"/>
</dbReference>
<dbReference type="SUPFAM" id="SSF55073">
    <property type="entry name" value="Nucleotide cyclase"/>
    <property type="match status" value="1"/>
</dbReference>
<feature type="transmembrane region" description="Helical" evidence="1">
    <location>
        <begin position="94"/>
        <end position="114"/>
    </location>
</feature>
<reference evidence="4 5" key="1">
    <citation type="submission" date="2023-07" db="EMBL/GenBank/DDBJ databases">
        <title>Genomic Encyclopedia of Type Strains, Phase IV (KMG-IV): sequencing the most valuable type-strain genomes for metagenomic binning, comparative biology and taxonomic classification.</title>
        <authorList>
            <person name="Goeker M."/>
        </authorList>
    </citation>
    <scope>NUCLEOTIDE SEQUENCE [LARGE SCALE GENOMIC DNA]</scope>
    <source>
        <strain evidence="4 5">DSM 1111</strain>
    </source>
</reference>
<name>A0ABU0G1C4_9HYPH</name>
<dbReference type="SUPFAM" id="SSF141868">
    <property type="entry name" value="EAL domain-like"/>
    <property type="match status" value="1"/>
</dbReference>
<dbReference type="SUPFAM" id="SSF55785">
    <property type="entry name" value="PYP-like sensor domain (PAS domain)"/>
    <property type="match status" value="1"/>
</dbReference>
<evidence type="ECO:0000313" key="5">
    <source>
        <dbReference type="Proteomes" id="UP001238496"/>
    </source>
</evidence>
<keyword evidence="5" id="KW-1185">Reference proteome</keyword>
<proteinExistence type="predicted"/>
<dbReference type="PANTHER" id="PTHR44757:SF2">
    <property type="entry name" value="BIOFILM ARCHITECTURE MAINTENANCE PROTEIN MBAA"/>
    <property type="match status" value="1"/>
</dbReference>
<dbReference type="RefSeq" id="WP_370872965.1">
    <property type="nucleotide sequence ID" value="NZ_JAUSUW010000001.1"/>
</dbReference>
<dbReference type="PANTHER" id="PTHR44757">
    <property type="entry name" value="DIGUANYLATE CYCLASE DGCP"/>
    <property type="match status" value="1"/>
</dbReference>
<dbReference type="PROSITE" id="PS50887">
    <property type="entry name" value="GGDEF"/>
    <property type="match status" value="1"/>
</dbReference>
<dbReference type="InterPro" id="IPR035965">
    <property type="entry name" value="PAS-like_dom_sf"/>
</dbReference>
<dbReference type="InterPro" id="IPR043128">
    <property type="entry name" value="Rev_trsase/Diguanyl_cyclase"/>
</dbReference>
<dbReference type="PROSITE" id="PS50883">
    <property type="entry name" value="EAL"/>
    <property type="match status" value="1"/>
</dbReference>
<organism evidence="4 5">
    <name type="scientific">Peteryoungia aggregata LMG 23059</name>
    <dbReference type="NCBI Taxonomy" id="1368425"/>
    <lineage>
        <taxon>Bacteria</taxon>
        <taxon>Pseudomonadati</taxon>
        <taxon>Pseudomonadota</taxon>
        <taxon>Alphaproteobacteria</taxon>
        <taxon>Hyphomicrobiales</taxon>
        <taxon>Rhizobiaceae</taxon>
        <taxon>Peteryoungia</taxon>
    </lineage>
</organism>
<sequence>MSAEKGHDQHVPTDVYLSFVSSLFDNRFTLFTGMVVHILTFVTVFVQTGASFYLLLCACFVLVFAFRLHSFFLFDREDKKSLTRERIAAWERRYVLGAASTAAILGVGSGYAMLAFEDTFAELACISVAMASMVSVVGRNYGSRLAVDLQTLACCTPMVIGSLLAQDIFKALLSLMLVPFGLTVRAMANGVREFLYENVIASREMAKIADRFDTALSNMTHGLIMLDPGNRIEVINRKACELLHLGDRGRLAGCDLDVVLRYGVRHTFIDGAMPSLLQKQLAQLTQGLSNRAMMHFSDDLVLEFSAKRRDEGGVVLIFEDVTARVRADRKILHMARYDSLTGLPQRAYFNDLVRERMERPGEFGPMIGLMILDVTDFKHVNDLKGHLTGDRLLVAIATRLTELAAGKAVVGRLVGDHFICFFPNVEAREDLEADMRSLHAAAFGSYDVAGSHIPVNFSAGAVLLASADVKMDDWPVKLDIALFESKARSRGQFTLFADEMDARYLERQRLKADLRAAVDDNDITVVYQPMFTPDGRGLACCEALARWHHPEKGAIAPNIFIQIAEEMGIVSAITHQVLRKACIDCGNWPETIGVSVNLSVHDLRHGDLAGTVERILQETGLSAKRLHLEVTESSLIEELSAARAMLDRLRQLGITISIDDFGTGFSSLSYLDTLPVDVVKIDRSFVRDIGENARRLKLLRGIVSLARGLDIGIVIEGVETREQLALIKKHNCADLIQGYVFSMPISPHAVAALAEQAELTGIKGEAGVA</sequence>
<dbReference type="Gene3D" id="3.20.20.450">
    <property type="entry name" value="EAL domain"/>
    <property type="match status" value="1"/>
</dbReference>
<evidence type="ECO:0000313" key="4">
    <source>
        <dbReference type="EMBL" id="MDQ0419132.1"/>
    </source>
</evidence>
<comment type="caution">
    <text evidence="4">The sequence shown here is derived from an EMBL/GenBank/DDBJ whole genome shotgun (WGS) entry which is preliminary data.</text>
</comment>
<dbReference type="InterPro" id="IPR000160">
    <property type="entry name" value="GGDEF_dom"/>
</dbReference>
<feature type="domain" description="GGDEF" evidence="3">
    <location>
        <begin position="365"/>
        <end position="498"/>
    </location>
</feature>
<dbReference type="Pfam" id="PF12860">
    <property type="entry name" value="PAS_7"/>
    <property type="match status" value="1"/>
</dbReference>
<keyword evidence="1" id="KW-1133">Transmembrane helix</keyword>
<dbReference type="CDD" id="cd01949">
    <property type="entry name" value="GGDEF"/>
    <property type="match status" value="1"/>
</dbReference>
<dbReference type="Proteomes" id="UP001238496">
    <property type="component" value="Unassembled WGS sequence"/>
</dbReference>
<evidence type="ECO:0000259" key="3">
    <source>
        <dbReference type="PROSITE" id="PS50887"/>
    </source>
</evidence>
<keyword evidence="1" id="KW-0812">Transmembrane</keyword>
<feature type="transmembrane region" description="Helical" evidence="1">
    <location>
        <begin position="52"/>
        <end position="74"/>
    </location>
</feature>
<dbReference type="EMBL" id="JAUSUW010000001">
    <property type="protein sequence ID" value="MDQ0419132.1"/>
    <property type="molecule type" value="Genomic_DNA"/>
</dbReference>
<dbReference type="Gene3D" id="3.30.70.270">
    <property type="match status" value="1"/>
</dbReference>
<evidence type="ECO:0000259" key="2">
    <source>
        <dbReference type="PROSITE" id="PS50883"/>
    </source>
</evidence>
<protein>
    <submittedName>
        <fullName evidence="4">Diguanylate cyclase (GGDEF)-like protein</fullName>
    </submittedName>
</protein>
<dbReference type="CDD" id="cd01948">
    <property type="entry name" value="EAL"/>
    <property type="match status" value="1"/>
</dbReference>
<dbReference type="SMART" id="SM00267">
    <property type="entry name" value="GGDEF"/>
    <property type="match status" value="1"/>
</dbReference>
<dbReference type="InterPro" id="IPR001633">
    <property type="entry name" value="EAL_dom"/>
</dbReference>
<accession>A0ABU0G1C4</accession>
<dbReference type="Pfam" id="PF00563">
    <property type="entry name" value="EAL"/>
    <property type="match status" value="1"/>
</dbReference>
<dbReference type="SMART" id="SM00052">
    <property type="entry name" value="EAL"/>
    <property type="match status" value="1"/>
</dbReference>